<protein>
    <recommendedName>
        <fullName evidence="1">DUF4037 domain-containing protein</fullName>
    </recommendedName>
</protein>
<gene>
    <name evidence="2" type="ORF">H4W31_004676</name>
</gene>
<keyword evidence="3" id="KW-1185">Reference proteome</keyword>
<organism evidence="2 3">
    <name type="scientific">Plantactinospora soyae</name>
    <dbReference type="NCBI Taxonomy" id="1544732"/>
    <lineage>
        <taxon>Bacteria</taxon>
        <taxon>Bacillati</taxon>
        <taxon>Actinomycetota</taxon>
        <taxon>Actinomycetes</taxon>
        <taxon>Micromonosporales</taxon>
        <taxon>Micromonosporaceae</taxon>
        <taxon>Plantactinospora</taxon>
    </lineage>
</organism>
<name>A0A927MC15_9ACTN</name>
<reference evidence="2" key="1">
    <citation type="submission" date="2020-10" db="EMBL/GenBank/DDBJ databases">
        <title>Sequencing the genomes of 1000 actinobacteria strains.</title>
        <authorList>
            <person name="Klenk H.-P."/>
        </authorList>
    </citation>
    <scope>NUCLEOTIDE SEQUENCE</scope>
    <source>
        <strain evidence="2">DSM 46832</strain>
    </source>
</reference>
<dbReference type="AlphaFoldDB" id="A0A927MC15"/>
<dbReference type="InterPro" id="IPR025117">
    <property type="entry name" value="DUF4037"/>
</dbReference>
<accession>A0A927MC15</accession>
<sequence>MWAPFVPGLRLCRLFYTEAVRPLLHEAYPKLRYAAGRLGEGSEVLGFDTERSVDHDWGPRLELFLTPDDLARHGEEIPAMLTARLPTQVAGWPTHFAPADGRTRVLAHTDGPIAHRVRVTELGAWCDGYLGFDPRHDVGTLDWLATPSQRLAEVTGGAVFHDGIGELTALRGRLRWYPDDVWRYLLACQWMRIAEEEPFVGRTAEAGDELGSRVLTARLARDVMRLCLLLGRRYPPYSKWLGSAFGELPEAAGIGAALGEALTGDGAGRQAALCTAYEAVGGWQNRLGLAEPVETTRRPFHDRPYPVIDAGRFAAALLARIGDPEIAGLPPVGGIDQYVDSTPVLSGVADSVRLRREWTRIWACHGSAEASRDRRPGPASPVG</sequence>
<proteinExistence type="predicted"/>
<dbReference type="Pfam" id="PF13228">
    <property type="entry name" value="DUF4037"/>
    <property type="match status" value="1"/>
</dbReference>
<dbReference type="Proteomes" id="UP000649753">
    <property type="component" value="Unassembled WGS sequence"/>
</dbReference>
<evidence type="ECO:0000313" key="2">
    <source>
        <dbReference type="EMBL" id="MBE1489038.1"/>
    </source>
</evidence>
<dbReference type="RefSeq" id="WP_192768584.1">
    <property type="nucleotide sequence ID" value="NZ_JADBEB010000001.1"/>
</dbReference>
<comment type="caution">
    <text evidence="2">The sequence shown here is derived from an EMBL/GenBank/DDBJ whole genome shotgun (WGS) entry which is preliminary data.</text>
</comment>
<feature type="domain" description="DUF4037" evidence="1">
    <location>
        <begin position="143"/>
        <end position="241"/>
    </location>
</feature>
<evidence type="ECO:0000259" key="1">
    <source>
        <dbReference type="Pfam" id="PF13228"/>
    </source>
</evidence>
<evidence type="ECO:0000313" key="3">
    <source>
        <dbReference type="Proteomes" id="UP000649753"/>
    </source>
</evidence>
<dbReference type="EMBL" id="JADBEB010000001">
    <property type="protein sequence ID" value="MBE1489038.1"/>
    <property type="molecule type" value="Genomic_DNA"/>
</dbReference>